<feature type="transmembrane region" description="Helical" evidence="1">
    <location>
        <begin position="51"/>
        <end position="71"/>
    </location>
</feature>
<keyword evidence="1" id="KW-0472">Membrane</keyword>
<evidence type="ECO:0000313" key="3">
    <source>
        <dbReference type="Proteomes" id="UP000219494"/>
    </source>
</evidence>
<organism evidence="2 3">
    <name type="scientific">Sphingomonas guangdongensis</name>
    <dbReference type="NCBI Taxonomy" id="1141890"/>
    <lineage>
        <taxon>Bacteria</taxon>
        <taxon>Pseudomonadati</taxon>
        <taxon>Pseudomonadota</taxon>
        <taxon>Alphaproteobacteria</taxon>
        <taxon>Sphingomonadales</taxon>
        <taxon>Sphingomonadaceae</taxon>
        <taxon>Sphingomonas</taxon>
    </lineage>
</organism>
<dbReference type="AlphaFoldDB" id="A0A285Q9M2"/>
<feature type="transmembrane region" description="Helical" evidence="1">
    <location>
        <begin position="7"/>
        <end position="31"/>
    </location>
</feature>
<feature type="transmembrane region" description="Helical" evidence="1">
    <location>
        <begin position="83"/>
        <end position="102"/>
    </location>
</feature>
<gene>
    <name evidence="2" type="ORF">SAMN06297144_0132</name>
</gene>
<feature type="transmembrane region" description="Helical" evidence="1">
    <location>
        <begin position="122"/>
        <end position="140"/>
    </location>
</feature>
<proteinExistence type="predicted"/>
<evidence type="ECO:0000256" key="1">
    <source>
        <dbReference type="SAM" id="Phobius"/>
    </source>
</evidence>
<sequence>MSLRCFLPAWIAAWVTAIFLPSALIALLGFAPAALSNGNLLARVWQVADDVGPAVKLMMGALLLGGFLILVRWGQPVRRMRHVVSAAIGITAVAATVTVIPAGLSRGFGIALTGVRFEPTLTALYLLAGAIAGLTFAITLDRCAASTFRSA</sequence>
<evidence type="ECO:0000313" key="2">
    <source>
        <dbReference type="EMBL" id="SOB78630.1"/>
    </source>
</evidence>
<name>A0A285Q9M2_9SPHN</name>
<reference evidence="2 3" key="1">
    <citation type="submission" date="2017-07" db="EMBL/GenBank/DDBJ databases">
        <authorList>
            <person name="Sun Z.S."/>
            <person name="Albrecht U."/>
            <person name="Echele G."/>
            <person name="Lee C.C."/>
        </authorList>
    </citation>
    <scope>NUCLEOTIDE SEQUENCE [LARGE SCALE GENOMIC DNA]</scope>
    <source>
        <strain evidence="2 3">CGMCC 1.12672</strain>
    </source>
</reference>
<accession>A0A285Q9M2</accession>
<keyword evidence="1" id="KW-0812">Transmembrane</keyword>
<dbReference type="EMBL" id="OBMI01000001">
    <property type="protein sequence ID" value="SOB78630.1"/>
    <property type="molecule type" value="Genomic_DNA"/>
</dbReference>
<keyword evidence="1" id="KW-1133">Transmembrane helix</keyword>
<protein>
    <submittedName>
        <fullName evidence="2">Uncharacterized protein</fullName>
    </submittedName>
</protein>
<dbReference type="Proteomes" id="UP000219494">
    <property type="component" value="Unassembled WGS sequence"/>
</dbReference>
<keyword evidence="3" id="KW-1185">Reference proteome</keyword>